<evidence type="ECO:0000313" key="7">
    <source>
        <dbReference type="EMBL" id="KGO97876.1"/>
    </source>
</evidence>
<dbReference type="EMBL" id="AVBH01000178">
    <property type="protein sequence ID" value="KGO97876.1"/>
    <property type="molecule type" value="Genomic_DNA"/>
</dbReference>
<dbReference type="RefSeq" id="WP_027070326.1">
    <property type="nucleotide sequence ID" value="NZ_AUHT01000011.1"/>
</dbReference>
<dbReference type="InterPro" id="IPR003772">
    <property type="entry name" value="YceD"/>
</dbReference>
<evidence type="ECO:0000256" key="6">
    <source>
        <dbReference type="SAM" id="MobiDB-lite"/>
    </source>
</evidence>
<evidence type="ECO:0000256" key="4">
    <source>
        <dbReference type="ARBA" id="ARBA00022517"/>
    </source>
</evidence>
<dbReference type="InterPro" id="IPR039255">
    <property type="entry name" value="YceD_bac"/>
</dbReference>
<comment type="function">
    <text evidence="1">Plays a role in synthesis, processing and/or stability of 23S rRNA.</text>
</comment>
<evidence type="ECO:0000256" key="2">
    <source>
        <dbReference type="ARBA" id="ARBA00010740"/>
    </source>
</evidence>
<organism evidence="7 8">
    <name type="scientific">Lysobacter defluvii IMMIB APB-9 = DSM 18482</name>
    <dbReference type="NCBI Taxonomy" id="1385515"/>
    <lineage>
        <taxon>Bacteria</taxon>
        <taxon>Pseudomonadati</taxon>
        <taxon>Pseudomonadota</taxon>
        <taxon>Gammaproteobacteria</taxon>
        <taxon>Lysobacterales</taxon>
        <taxon>Lysobacteraceae</taxon>
        <taxon>Novilysobacter</taxon>
    </lineage>
</organism>
<dbReference type="PANTHER" id="PTHR38099">
    <property type="entry name" value="LARGE RIBOSOMAL RNA SUBUNIT ACCUMULATION PROTEIN YCED"/>
    <property type="match status" value="1"/>
</dbReference>
<dbReference type="PANTHER" id="PTHR38099:SF1">
    <property type="entry name" value="LARGE RIBOSOMAL RNA SUBUNIT ACCUMULATION PROTEIN YCED"/>
    <property type="match status" value="1"/>
</dbReference>
<feature type="region of interest" description="Disordered" evidence="6">
    <location>
        <begin position="144"/>
        <end position="164"/>
    </location>
</feature>
<keyword evidence="8" id="KW-1185">Reference proteome</keyword>
<evidence type="ECO:0000256" key="3">
    <source>
        <dbReference type="ARBA" id="ARBA00015716"/>
    </source>
</evidence>
<evidence type="ECO:0000256" key="1">
    <source>
        <dbReference type="ARBA" id="ARBA00002868"/>
    </source>
</evidence>
<dbReference type="STRING" id="1385515.GCA_000423325_02319"/>
<evidence type="ECO:0000313" key="8">
    <source>
        <dbReference type="Proteomes" id="UP000030003"/>
    </source>
</evidence>
<reference evidence="7 8" key="1">
    <citation type="submission" date="2013-08" db="EMBL/GenBank/DDBJ databases">
        <title>Genomic analysis of Lysobacter defluvii.</title>
        <authorList>
            <person name="Wang Q."/>
            <person name="Wang G."/>
        </authorList>
    </citation>
    <scope>NUCLEOTIDE SEQUENCE [LARGE SCALE GENOMIC DNA]</scope>
    <source>
        <strain evidence="7 8">IMMIB APB-9</strain>
    </source>
</reference>
<dbReference type="GO" id="GO:0042254">
    <property type="term" value="P:ribosome biogenesis"/>
    <property type="evidence" value="ECO:0007669"/>
    <property type="project" value="UniProtKB-KW"/>
</dbReference>
<dbReference type="Pfam" id="PF02620">
    <property type="entry name" value="YceD"/>
    <property type="match status" value="1"/>
</dbReference>
<comment type="similarity">
    <text evidence="2">Belongs to the DUF177 domain family.</text>
</comment>
<accession>A0A0A0M9S3</accession>
<dbReference type="eggNOG" id="COG1399">
    <property type="taxonomic scope" value="Bacteria"/>
</dbReference>
<dbReference type="AlphaFoldDB" id="A0A0A0M9S3"/>
<keyword evidence="4" id="KW-0690">Ribosome biogenesis</keyword>
<dbReference type="Proteomes" id="UP000030003">
    <property type="component" value="Unassembled WGS sequence"/>
</dbReference>
<comment type="caution">
    <text evidence="7">The sequence shown here is derived from an EMBL/GenBank/DDBJ whole genome shotgun (WGS) entry which is preliminary data.</text>
</comment>
<evidence type="ECO:0000256" key="5">
    <source>
        <dbReference type="ARBA" id="ARBA00031841"/>
    </source>
</evidence>
<name>A0A0A0M9S3_9GAMM</name>
<dbReference type="GO" id="GO:0005829">
    <property type="term" value="C:cytosol"/>
    <property type="evidence" value="ECO:0007669"/>
    <property type="project" value="TreeGrafter"/>
</dbReference>
<sequence>MSARVPNVPVPETVDAWRMVSARRGVEGRVPLERFRRLRDALEDAEGEVSFTLDFDRDELQVPYAELRIEAGLPLQCQRSLERFVLPVALVQRLGLVRSEAEEAALPEGYEALEVPPDGILVPLDLVEDELILAVPVVPVKPGSEAVERDWPAPEPEAAEERENPFAALAALKNKTPGKPD</sequence>
<gene>
    <name evidence="7" type="ORF">N791_03700</name>
</gene>
<proteinExistence type="inferred from homology"/>
<protein>
    <recommendedName>
        <fullName evidence="3">Large ribosomal RNA subunit accumulation protein YceD</fullName>
    </recommendedName>
    <alternativeName>
        <fullName evidence="5">23S rRNA accumulation protein YceD</fullName>
    </alternativeName>
</protein>
<dbReference type="OrthoDB" id="9786771at2"/>